<accession>A0A6J4JZ00</accession>
<dbReference type="SMART" id="SM00478">
    <property type="entry name" value="ENDO3c"/>
    <property type="match status" value="1"/>
</dbReference>
<dbReference type="GO" id="GO:0140078">
    <property type="term" value="F:class I DNA-(apurinic or apyrimidinic site) endonuclease activity"/>
    <property type="evidence" value="ECO:0007669"/>
    <property type="project" value="UniProtKB-EC"/>
</dbReference>
<evidence type="ECO:0000313" key="2">
    <source>
        <dbReference type="EMBL" id="CAA9291344.1"/>
    </source>
</evidence>
<dbReference type="PANTHER" id="PTHR47203">
    <property type="match status" value="1"/>
</dbReference>
<dbReference type="Gene3D" id="1.10.340.30">
    <property type="entry name" value="Hypothetical protein, domain 2"/>
    <property type="match status" value="1"/>
</dbReference>
<dbReference type="EMBL" id="CADCTJ010001267">
    <property type="protein sequence ID" value="CAA9291344.1"/>
    <property type="molecule type" value="Genomic_DNA"/>
</dbReference>
<dbReference type="EC" id="4.2.99.18" evidence="2"/>
<evidence type="ECO:0000259" key="1">
    <source>
        <dbReference type="SMART" id="SM00478"/>
    </source>
</evidence>
<dbReference type="AlphaFoldDB" id="A0A6J4JZ00"/>
<dbReference type="InterPro" id="IPR011257">
    <property type="entry name" value="DNA_glycosylase"/>
</dbReference>
<keyword evidence="2" id="KW-0255">Endonuclease</keyword>
<dbReference type="GO" id="GO:0006284">
    <property type="term" value="P:base-excision repair"/>
    <property type="evidence" value="ECO:0007669"/>
    <property type="project" value="InterPro"/>
</dbReference>
<organism evidence="2">
    <name type="scientific">uncultured Adhaeribacter sp</name>
    <dbReference type="NCBI Taxonomy" id="448109"/>
    <lineage>
        <taxon>Bacteria</taxon>
        <taxon>Pseudomonadati</taxon>
        <taxon>Bacteroidota</taxon>
        <taxon>Cytophagia</taxon>
        <taxon>Cytophagales</taxon>
        <taxon>Hymenobacteraceae</taxon>
        <taxon>Adhaeribacter</taxon>
        <taxon>environmental samples</taxon>
    </lineage>
</organism>
<dbReference type="Pfam" id="PF00730">
    <property type="entry name" value="HhH-GPD"/>
    <property type="match status" value="1"/>
</dbReference>
<name>A0A6J4JZ00_9BACT</name>
<keyword evidence="2" id="KW-0540">Nuclease</keyword>
<keyword evidence="2" id="KW-0378">Hydrolase</keyword>
<dbReference type="CDD" id="cd00056">
    <property type="entry name" value="ENDO3c"/>
    <property type="match status" value="1"/>
</dbReference>
<sequence>MILENEALSPEQKTWRTHEILNEFYGVIDLRKPRREPIHELISTMLSHRTTHANEEKAYYRMRELYPTWPDVMEAPLETLTQALETAQYPGPKAINIQKTLRLIQTQSPDFSLHFLADLPVDEAMAWLMELSGVGLKTATLLLLFNFHKPVLPVDTHVFRVSQRVGLIGAKVTAEKAHTILLHMLPQDAPALFNFHKHLYWHGQRICFWKNPNCPACPLTYICNYYQQVRTKGL</sequence>
<dbReference type="PANTHER" id="PTHR47203:SF1">
    <property type="entry name" value="HYPOTHETICAL BASE EXCISION DNA REPAIR PROTEIN (EUROFUNG)"/>
    <property type="match status" value="1"/>
</dbReference>
<dbReference type="Gene3D" id="1.10.1670.10">
    <property type="entry name" value="Helix-hairpin-Helix base-excision DNA repair enzymes (C-terminal)"/>
    <property type="match status" value="1"/>
</dbReference>
<dbReference type="InterPro" id="IPR023170">
    <property type="entry name" value="HhH_base_excis_C"/>
</dbReference>
<reference evidence="2" key="1">
    <citation type="submission" date="2020-02" db="EMBL/GenBank/DDBJ databases">
        <authorList>
            <person name="Meier V. D."/>
        </authorList>
    </citation>
    <scope>NUCLEOTIDE SEQUENCE</scope>
    <source>
        <strain evidence="2">AVDCRST_MAG95</strain>
    </source>
</reference>
<keyword evidence="2" id="KW-0456">Lyase</keyword>
<dbReference type="SUPFAM" id="SSF48150">
    <property type="entry name" value="DNA-glycosylase"/>
    <property type="match status" value="1"/>
</dbReference>
<protein>
    <submittedName>
        <fullName evidence="2">Endonuclease III</fullName>
        <ecNumber evidence="2">4.2.99.18</ecNumber>
    </submittedName>
</protein>
<proteinExistence type="predicted"/>
<gene>
    <name evidence="2" type="ORF">AVDCRST_MAG95-4022</name>
</gene>
<dbReference type="InterPro" id="IPR003265">
    <property type="entry name" value="HhH-GPD_domain"/>
</dbReference>
<feature type="domain" description="HhH-GPD" evidence="1">
    <location>
        <begin position="46"/>
        <end position="205"/>
    </location>
</feature>
<dbReference type="PIRSF" id="PIRSF001435">
    <property type="entry name" value="Nth"/>
    <property type="match status" value="1"/>
</dbReference>